<evidence type="ECO:0000256" key="13">
    <source>
        <dbReference type="ARBA" id="ARBA00038521"/>
    </source>
</evidence>
<evidence type="ECO:0000313" key="15">
    <source>
        <dbReference type="EMBL" id="KFM80622.1"/>
    </source>
</evidence>
<dbReference type="PANTHER" id="PTHR12022:SF0">
    <property type="entry name" value="CYTOCHROME B-C1 COMPLEX SUBUNIT 7"/>
    <property type="match status" value="1"/>
</dbReference>
<feature type="non-terminal residue" evidence="15">
    <location>
        <position position="113"/>
    </location>
</feature>
<comment type="similarity">
    <text evidence="2">Belongs to the UQCRB/QCR7 family.</text>
</comment>
<comment type="subunit">
    <text evidence="14">Component of the ubiquinol-cytochrome c oxidoreductase (cytochrome b-c1 complex, complex III, CIII), a multisubunit enzyme composed of 11 subunits. The complex is composed of 3 respiratory subunits cytochrome b, cytochrome c1 and Rieske protein UQCRFS1, 2 core protein subunits UQCRC1/QCR1 and UQCRC2/QCR2, and 6 low-molecular weight protein subunits UQCRH/QCR6, UQCRB/QCR7, UQCRQ/QCR8, UQCR10/QCR9, UQCR11/QCR10 and subunit 9, the cleavage product of Rieske protein UQCRFS1. The complex exists as an obligatory dimer and forms supercomplexes (SCs) in the inner mitochondrial membrane with NADH-ubiquinone oxidoreductase (complex I, CI) and cytochrome c oxidase (complex IV, CIV), resulting in different assemblies (supercomplex SCI(1)III(2)IV(1) and megacomplex MCI(2)III(2)IV(2)).</text>
</comment>
<keyword evidence="5" id="KW-0679">Respiratory chain</keyword>
<dbReference type="GO" id="GO:0005743">
    <property type="term" value="C:mitochondrial inner membrane"/>
    <property type="evidence" value="ECO:0007669"/>
    <property type="project" value="UniProtKB-SubCell"/>
</dbReference>
<dbReference type="EMBL" id="KK121506">
    <property type="protein sequence ID" value="KFM80622.1"/>
    <property type="molecule type" value="Genomic_DNA"/>
</dbReference>
<keyword evidence="4" id="KW-0813">Transport</keyword>
<dbReference type="GO" id="GO:0045275">
    <property type="term" value="C:respiratory chain complex III"/>
    <property type="evidence" value="ECO:0007669"/>
    <property type="project" value="InterPro"/>
</dbReference>
<dbReference type="GO" id="GO:0006122">
    <property type="term" value="P:mitochondrial electron transport, ubiquinol to cytochrome c"/>
    <property type="evidence" value="ECO:0007669"/>
    <property type="project" value="InterPro"/>
</dbReference>
<dbReference type="Pfam" id="PF02271">
    <property type="entry name" value="UCR_14kD"/>
    <property type="match status" value="1"/>
</dbReference>
<dbReference type="InterPro" id="IPR003197">
    <property type="entry name" value="QCR7"/>
</dbReference>
<dbReference type="InterPro" id="IPR036544">
    <property type="entry name" value="QCR7_sf"/>
</dbReference>
<gene>
    <name evidence="15" type="ORF">X975_23699</name>
</gene>
<keyword evidence="16" id="KW-1185">Reference proteome</keyword>
<keyword evidence="7" id="KW-0249">Electron transport</keyword>
<evidence type="ECO:0000256" key="9">
    <source>
        <dbReference type="ARBA" id="ARBA00023136"/>
    </source>
</evidence>
<evidence type="ECO:0000256" key="4">
    <source>
        <dbReference type="ARBA" id="ARBA00022448"/>
    </source>
</evidence>
<keyword evidence="9" id="KW-0472">Membrane</keyword>
<evidence type="ECO:0000256" key="11">
    <source>
        <dbReference type="ARBA" id="ARBA00031684"/>
    </source>
</evidence>
<evidence type="ECO:0000256" key="8">
    <source>
        <dbReference type="ARBA" id="ARBA00023128"/>
    </source>
</evidence>
<keyword evidence="8" id="KW-0496">Mitochondrion</keyword>
<dbReference type="STRING" id="407821.A0A087UTD3"/>
<dbReference type="SUPFAM" id="SSF81524">
    <property type="entry name" value="14 kDa protein of cytochrome bc1 complex (Ubiquinol-cytochrome c reductase)"/>
    <property type="match status" value="1"/>
</dbReference>
<evidence type="ECO:0000313" key="16">
    <source>
        <dbReference type="Proteomes" id="UP000054359"/>
    </source>
</evidence>
<evidence type="ECO:0000256" key="6">
    <source>
        <dbReference type="ARBA" id="ARBA00022792"/>
    </source>
</evidence>
<accession>A0A087UTD3</accession>
<evidence type="ECO:0000256" key="1">
    <source>
        <dbReference type="ARBA" id="ARBA00004443"/>
    </source>
</evidence>
<dbReference type="Proteomes" id="UP000054359">
    <property type="component" value="Unassembled WGS sequence"/>
</dbReference>
<comment type="subunit">
    <text evidence="13">Component of the ubiquinol-cytochrome c oxidoreductase (cytochrome b-c1 complex, complex III, CIII), a multisubunit enzyme composed of 3 respiratory subunits cytochrome b, cytochrome c1 and Rieske protein, 2 core protein subunits, and additional low-molecular weight protein subunits. The complex exists as an obligatory dimer and forms supercomplexes (SCs) in the inner mitochondrial membrane with cytochrome c oxidase (complex IV, CIV).</text>
</comment>
<dbReference type="OMA" id="MAKWEAN"/>
<evidence type="ECO:0000256" key="5">
    <source>
        <dbReference type="ARBA" id="ARBA00022660"/>
    </source>
</evidence>
<keyword evidence="6" id="KW-0999">Mitochondrion inner membrane</keyword>
<evidence type="ECO:0000256" key="7">
    <source>
        <dbReference type="ARBA" id="ARBA00022982"/>
    </source>
</evidence>
<evidence type="ECO:0000256" key="2">
    <source>
        <dbReference type="ARBA" id="ARBA00008554"/>
    </source>
</evidence>
<dbReference type="OrthoDB" id="425749at2759"/>
<dbReference type="Gene3D" id="1.10.1090.10">
    <property type="entry name" value="Cytochrome b-c1 complex subunit 7"/>
    <property type="match status" value="1"/>
</dbReference>
<evidence type="ECO:0000256" key="14">
    <source>
        <dbReference type="ARBA" id="ARBA00046393"/>
    </source>
</evidence>
<sequence>MAFRSFVQKYIATPGVKKWFFNRSGYNQLGLYRDDLFYETPEVKEAIRRLPQEVYDARVYRIQRAHQLQINHSILPKNEWTKFEDDQRNHYLEPLLKEVEQEKKERELWAKAH</sequence>
<evidence type="ECO:0000256" key="10">
    <source>
        <dbReference type="ARBA" id="ARBA00031021"/>
    </source>
</evidence>
<evidence type="ECO:0000256" key="12">
    <source>
        <dbReference type="ARBA" id="ARBA00032927"/>
    </source>
</evidence>
<evidence type="ECO:0000256" key="3">
    <source>
        <dbReference type="ARBA" id="ARBA00016323"/>
    </source>
</evidence>
<comment type="subcellular location">
    <subcellularLocation>
        <location evidence="1">Mitochondrion inner membrane</location>
        <topology evidence="1">Peripheral membrane protein</topology>
        <orientation evidence="1">Matrix side</orientation>
    </subcellularLocation>
</comment>
<dbReference type="PIRSF" id="PIRSF000022">
    <property type="entry name" value="Bc1_14K"/>
    <property type="match status" value="1"/>
</dbReference>
<dbReference type="AlphaFoldDB" id="A0A087UTD3"/>
<dbReference type="PANTHER" id="PTHR12022">
    <property type="entry name" value="UBIQUINOL-CYTOCHROME C REDUCTASE COMPLEX 14 KD PROTEIN"/>
    <property type="match status" value="1"/>
</dbReference>
<protein>
    <recommendedName>
        <fullName evidence="3">Cytochrome b-c1 complex subunit 7</fullName>
    </recommendedName>
    <alternativeName>
        <fullName evidence="11">Complex III subunit 7</fullName>
    </alternativeName>
    <alternativeName>
        <fullName evidence="10">Complex III subunit VII</fullName>
    </alternativeName>
    <alternativeName>
        <fullName evidence="12">Ubiquinol-cytochrome c reductase complex 14 kDa protein</fullName>
    </alternativeName>
</protein>
<proteinExistence type="inferred from homology"/>
<reference evidence="15 16" key="1">
    <citation type="submission" date="2013-11" db="EMBL/GenBank/DDBJ databases">
        <title>Genome sequencing of Stegodyphus mimosarum.</title>
        <authorList>
            <person name="Bechsgaard J."/>
        </authorList>
    </citation>
    <scope>NUCLEOTIDE SEQUENCE [LARGE SCALE GENOMIC DNA]</scope>
</reference>
<name>A0A087UTD3_STEMI</name>
<dbReference type="FunFam" id="1.10.1090.10:FF:000001">
    <property type="entry name" value="Cytochrome b-c1 complex subunit 7"/>
    <property type="match status" value="1"/>
</dbReference>
<organism evidence="15 16">
    <name type="scientific">Stegodyphus mimosarum</name>
    <name type="common">African social velvet spider</name>
    <dbReference type="NCBI Taxonomy" id="407821"/>
    <lineage>
        <taxon>Eukaryota</taxon>
        <taxon>Metazoa</taxon>
        <taxon>Ecdysozoa</taxon>
        <taxon>Arthropoda</taxon>
        <taxon>Chelicerata</taxon>
        <taxon>Arachnida</taxon>
        <taxon>Araneae</taxon>
        <taxon>Araneomorphae</taxon>
        <taxon>Entelegynae</taxon>
        <taxon>Eresoidea</taxon>
        <taxon>Eresidae</taxon>
        <taxon>Stegodyphus</taxon>
    </lineage>
</organism>